<reference evidence="6" key="1">
    <citation type="submission" date="2018-08" db="EMBL/GenBank/DDBJ databases">
        <authorList>
            <person name="Rossello M."/>
        </authorList>
    </citation>
    <scope>NUCLEOTIDE SEQUENCE [LARGE SCALE GENOMIC DNA]</scope>
    <source>
        <strain evidence="6">cv. Chinese Spring</strain>
    </source>
</reference>
<dbReference type="STRING" id="4565.A0A3B6EQY4"/>
<comment type="subcellular location">
    <subcellularLocation>
        <location evidence="4">Cell membrane</location>
        <topology evidence="4">Lipid-anchor</topology>
    </subcellularLocation>
    <subcellularLocation>
        <location evidence="4">Membrane</location>
        <location evidence="4">Caveola</location>
    </subcellularLocation>
</comment>
<dbReference type="Gramene" id="TraesROB_scaffold_017771_01G000200.1">
    <property type="protein sequence ID" value="TraesROB_scaffold_017771_01G000200.1"/>
    <property type="gene ID" value="TraesROB_scaffold_017771_01G000200"/>
</dbReference>
<dbReference type="Gramene" id="TraesCS3A03G1217800.1">
    <property type="protein sequence ID" value="TraesCS3A03G1217800.1.CDS"/>
    <property type="gene ID" value="TraesCS3A03G1217800"/>
</dbReference>
<dbReference type="Gramene" id="TraesCAD_scaffold_097456_01G000200.1">
    <property type="protein sequence ID" value="TraesCAD_scaffold_097456_01G000200.1"/>
    <property type="gene ID" value="TraesCAD_scaffold_097456_01G000200"/>
</dbReference>
<dbReference type="Gramene" id="TraesRN3A0101248800.1">
    <property type="protein sequence ID" value="TraesRN3A0101248800.1"/>
    <property type="gene ID" value="TraesRN3A0101248800"/>
</dbReference>
<dbReference type="InterPro" id="IPR027705">
    <property type="entry name" value="Flotillin_fam"/>
</dbReference>
<feature type="domain" description="Band 7" evidence="5">
    <location>
        <begin position="52"/>
        <end position="146"/>
    </location>
</feature>
<evidence type="ECO:0000256" key="1">
    <source>
        <dbReference type="ARBA" id="ARBA00007161"/>
    </source>
</evidence>
<dbReference type="CDD" id="cd03399">
    <property type="entry name" value="SPFH_flotillin"/>
    <property type="match status" value="1"/>
</dbReference>
<accession>A0A3B6EQY4</accession>
<keyword evidence="7" id="KW-1185">Reference proteome</keyword>
<evidence type="ECO:0000313" key="7">
    <source>
        <dbReference type="Proteomes" id="UP000019116"/>
    </source>
</evidence>
<evidence type="ECO:0000313" key="6">
    <source>
        <dbReference type="EnsemblPlants" id="TraesCS3A02G517200.1"/>
    </source>
</evidence>
<dbReference type="Proteomes" id="UP000019116">
    <property type="component" value="Chromosome 3A"/>
</dbReference>
<dbReference type="GO" id="GO:0005886">
    <property type="term" value="C:plasma membrane"/>
    <property type="evidence" value="ECO:0000318"/>
    <property type="project" value="GO_Central"/>
</dbReference>
<organism evidence="6">
    <name type="scientific">Triticum aestivum</name>
    <name type="common">Wheat</name>
    <dbReference type="NCBI Taxonomy" id="4565"/>
    <lineage>
        <taxon>Eukaryota</taxon>
        <taxon>Viridiplantae</taxon>
        <taxon>Streptophyta</taxon>
        <taxon>Embryophyta</taxon>
        <taxon>Tracheophyta</taxon>
        <taxon>Spermatophyta</taxon>
        <taxon>Magnoliopsida</taxon>
        <taxon>Liliopsida</taxon>
        <taxon>Poales</taxon>
        <taxon>Poaceae</taxon>
        <taxon>BOP clade</taxon>
        <taxon>Pooideae</taxon>
        <taxon>Triticodae</taxon>
        <taxon>Triticeae</taxon>
        <taxon>Triticinae</taxon>
        <taxon>Triticum</taxon>
    </lineage>
</organism>
<dbReference type="SUPFAM" id="SSF117892">
    <property type="entry name" value="Band 7/SPFH domain"/>
    <property type="match status" value="1"/>
</dbReference>
<dbReference type="InterPro" id="IPR001107">
    <property type="entry name" value="Band_7"/>
</dbReference>
<dbReference type="Gramene" id="TraesCLE_scaffold_061585_01G000200.1">
    <property type="protein sequence ID" value="TraesCLE_scaffold_061585_01G000200.1"/>
    <property type="gene ID" value="TraesCLE_scaffold_061585_01G000200"/>
</dbReference>
<reference evidence="6" key="2">
    <citation type="submission" date="2018-10" db="UniProtKB">
        <authorList>
            <consortium name="EnsemblPlants"/>
        </authorList>
    </citation>
    <scope>IDENTIFICATION</scope>
</reference>
<dbReference type="AlphaFoldDB" id="A0A3B6EQY4"/>
<dbReference type="Pfam" id="PF01145">
    <property type="entry name" value="Band_7"/>
    <property type="match status" value="1"/>
</dbReference>
<dbReference type="EnsemblPlants" id="TraesCS3A02G517200.1">
    <property type="protein sequence ID" value="TraesCS3A02G517200.1"/>
    <property type="gene ID" value="TraesCS3A02G517200"/>
</dbReference>
<dbReference type="InterPro" id="IPR036013">
    <property type="entry name" value="Band_7/SPFH_dom_sf"/>
</dbReference>
<evidence type="ECO:0000256" key="4">
    <source>
        <dbReference type="RuleBase" id="RU366054"/>
    </source>
</evidence>
<evidence type="ECO:0000256" key="2">
    <source>
        <dbReference type="ARBA" id="ARBA00023136"/>
    </source>
</evidence>
<keyword evidence="2 4" id="KW-0472">Membrane</keyword>
<dbReference type="Gene3D" id="3.30.479.30">
    <property type="entry name" value="Band 7 domain"/>
    <property type="match status" value="1"/>
</dbReference>
<evidence type="ECO:0000259" key="5">
    <source>
        <dbReference type="Pfam" id="PF01145"/>
    </source>
</evidence>
<protein>
    <recommendedName>
        <fullName evidence="4">Flotillin-like</fullName>
    </recommendedName>
</protein>
<name>A0A3B6EQY4_WHEAT</name>
<dbReference type="GO" id="GO:0005901">
    <property type="term" value="C:caveola"/>
    <property type="evidence" value="ECO:0007669"/>
    <property type="project" value="UniProtKB-SubCell"/>
</dbReference>
<dbReference type="PANTHER" id="PTHR13806:SF40">
    <property type="entry name" value="FLOTILLIN-LIKE"/>
    <property type="match status" value="1"/>
</dbReference>
<proteinExistence type="inferred from homology"/>
<dbReference type="OrthoDB" id="6080404at2759"/>
<comment type="similarity">
    <text evidence="1 4">Belongs to the band 7/mec-2 family. Flotillin subfamily.</text>
</comment>
<keyword evidence="3" id="KW-0449">Lipoprotein</keyword>
<evidence type="ECO:0000256" key="3">
    <source>
        <dbReference type="ARBA" id="ARBA00023288"/>
    </source>
</evidence>
<dbReference type="GO" id="GO:0044853">
    <property type="term" value="C:plasma membrane raft"/>
    <property type="evidence" value="ECO:0000318"/>
    <property type="project" value="GO_Central"/>
</dbReference>
<dbReference type="Gramene" id="TraesCS3A02G517200.1">
    <property type="protein sequence ID" value="TraesCS3A02G517200.1"/>
    <property type="gene ID" value="TraesCS3A02G517200"/>
</dbReference>
<dbReference type="OMA" id="RDYIMID"/>
<sequence>MSSEKLPFVLPAVFTIGPQMTTLELGDAAKAAVEAKLLLYAKLIAPLLLGGASASRVHDLVKGVIEGETRVLAAQLTMDEIFTSTKKFKQEVFDSVQKELNQFGLFIYNANVKQLVDVPGHEYFSYLGQKTQQEAASRAKVDVAEARMKGEVGAKERTGLTLQNAAKVDAETKVLLARQQGEALKEEAKVNAEVQVFQNAREADVAAAMTDLAMKKADWDRQAKVAEVEAAKAVAIRDAELQMEVEIKNAKLKAEQLSKATVQYDTQVQESNALFYGRQKVAEAALYEEMKAAEARKVQADALFFEQKMAEDAKLYAKQREAEALSLVGKAKADYMASMLAALGGDYRALRDYLMIDGGMYAEMARINASAVNGLQPKISVWSNGDGGSEGGALQQVSGVYKMLPPLLETVHEQTGMLPPAWMGTLPKDGTAAN</sequence>
<dbReference type="PANTHER" id="PTHR13806">
    <property type="entry name" value="FLOTILLIN-RELATED"/>
    <property type="match status" value="1"/>
</dbReference>
<keyword evidence="4" id="KW-1003">Cell membrane</keyword>